<accession>A0A1W1BJG0</accession>
<protein>
    <submittedName>
        <fullName evidence="1">Phosphomannomutase</fullName>
    </submittedName>
</protein>
<name>A0A1W1BJG0_9ZZZZ</name>
<evidence type="ECO:0000313" key="1">
    <source>
        <dbReference type="EMBL" id="SFV53670.1"/>
    </source>
</evidence>
<gene>
    <name evidence="1" type="ORF">MNB_SV-9-1516</name>
</gene>
<proteinExistence type="predicted"/>
<organism evidence="1">
    <name type="scientific">hydrothermal vent metagenome</name>
    <dbReference type="NCBI Taxonomy" id="652676"/>
    <lineage>
        <taxon>unclassified sequences</taxon>
        <taxon>metagenomes</taxon>
        <taxon>ecological metagenomes</taxon>
    </lineage>
</organism>
<sequence>MILKIEDREFDTKNIKQLYPAGVIKTGYKDETTEISLEWLDVEAKDKIELVGYGIFIHLNNNEKISFAYKTKELLDKAIAELSKQLQ</sequence>
<dbReference type="EMBL" id="FPHG01000019">
    <property type="protein sequence ID" value="SFV53670.1"/>
    <property type="molecule type" value="Genomic_DNA"/>
</dbReference>
<reference evidence="1" key="1">
    <citation type="submission" date="2016-10" db="EMBL/GenBank/DDBJ databases">
        <authorList>
            <person name="de Groot N.N."/>
        </authorList>
    </citation>
    <scope>NUCLEOTIDE SEQUENCE</scope>
</reference>
<dbReference type="AlphaFoldDB" id="A0A1W1BJG0"/>